<proteinExistence type="predicted"/>
<evidence type="ECO:0000313" key="2">
    <source>
        <dbReference type="EMBL" id="RNA10163.1"/>
    </source>
</evidence>
<organism evidence="2 3">
    <name type="scientific">Brachionus plicatilis</name>
    <name type="common">Marine rotifer</name>
    <name type="synonym">Brachionus muelleri</name>
    <dbReference type="NCBI Taxonomy" id="10195"/>
    <lineage>
        <taxon>Eukaryota</taxon>
        <taxon>Metazoa</taxon>
        <taxon>Spiralia</taxon>
        <taxon>Gnathifera</taxon>
        <taxon>Rotifera</taxon>
        <taxon>Eurotatoria</taxon>
        <taxon>Monogononta</taxon>
        <taxon>Pseudotrocha</taxon>
        <taxon>Ploima</taxon>
        <taxon>Brachionidae</taxon>
        <taxon>Brachionus</taxon>
    </lineage>
</organism>
<keyword evidence="1" id="KW-0812">Transmembrane</keyword>
<dbReference type="EMBL" id="REGN01006279">
    <property type="protein sequence ID" value="RNA10163.1"/>
    <property type="molecule type" value="Genomic_DNA"/>
</dbReference>
<dbReference type="AlphaFoldDB" id="A0A3M7QFY6"/>
<reference evidence="2 3" key="1">
    <citation type="journal article" date="2018" name="Sci. Rep.">
        <title>Genomic signatures of local adaptation to the degree of environmental predictability in rotifers.</title>
        <authorList>
            <person name="Franch-Gras L."/>
            <person name="Hahn C."/>
            <person name="Garcia-Roger E.M."/>
            <person name="Carmona M.J."/>
            <person name="Serra M."/>
            <person name="Gomez A."/>
        </authorList>
    </citation>
    <scope>NUCLEOTIDE SEQUENCE [LARGE SCALE GENOMIC DNA]</scope>
    <source>
        <strain evidence="2">HYR1</strain>
    </source>
</reference>
<accession>A0A3M7QFY6</accession>
<gene>
    <name evidence="2" type="ORF">BpHYR1_050454</name>
</gene>
<evidence type="ECO:0000313" key="3">
    <source>
        <dbReference type="Proteomes" id="UP000276133"/>
    </source>
</evidence>
<keyword evidence="1" id="KW-1133">Transmembrane helix</keyword>
<feature type="transmembrane region" description="Helical" evidence="1">
    <location>
        <begin position="12"/>
        <end position="32"/>
    </location>
</feature>
<keyword evidence="3" id="KW-1185">Reference proteome</keyword>
<sequence length="65" mass="7771">MQKIAEFLHSLEFPSCAITLQKLCNFLFYFLYIKMRINLRSRENGIIKLKINGSLNMDNYLIREL</sequence>
<name>A0A3M7QFY6_BRAPC</name>
<evidence type="ECO:0000256" key="1">
    <source>
        <dbReference type="SAM" id="Phobius"/>
    </source>
</evidence>
<protein>
    <submittedName>
        <fullName evidence="2">Uncharacterized protein</fullName>
    </submittedName>
</protein>
<dbReference type="Proteomes" id="UP000276133">
    <property type="component" value="Unassembled WGS sequence"/>
</dbReference>
<keyword evidence="1" id="KW-0472">Membrane</keyword>
<comment type="caution">
    <text evidence="2">The sequence shown here is derived from an EMBL/GenBank/DDBJ whole genome shotgun (WGS) entry which is preliminary data.</text>
</comment>